<dbReference type="PROSITE" id="PS51118">
    <property type="entry name" value="HTH_HXLR"/>
    <property type="match status" value="1"/>
</dbReference>
<dbReference type="SUPFAM" id="SSF46785">
    <property type="entry name" value="Winged helix' DNA-binding domain"/>
    <property type="match status" value="1"/>
</dbReference>
<evidence type="ECO:0000313" key="8">
    <source>
        <dbReference type="EMBL" id="TXK13798.1"/>
    </source>
</evidence>
<evidence type="ECO:0000259" key="7">
    <source>
        <dbReference type="PROSITE" id="PS51118"/>
    </source>
</evidence>
<comment type="subcellular location">
    <subcellularLocation>
        <location evidence="1">Cytoplasm</location>
    </subcellularLocation>
</comment>
<feature type="domain" description="HTH marR-type" evidence="6">
    <location>
        <begin position="1"/>
        <end position="126"/>
    </location>
</feature>
<sequence>MVCFALYSASRATTQAYRRVLEPWGLTYPQYLVLVTLWTDGPRTVGELGHTLDLDSGTLSPLLRRLERSGIVSRTRRSDDERVVEVSLTELGLDLRERMNGVSAQIATCMGIEIDAARELLDSLHTLTRSVQASSEASAS</sequence>
<keyword evidence="2" id="KW-0963">Cytoplasm</keyword>
<reference evidence="8 9" key="1">
    <citation type="submission" date="2019-08" db="EMBL/GenBank/DDBJ databases">
        <authorList>
            <person name="Dong K."/>
        </authorList>
    </citation>
    <scope>NUCLEOTIDE SEQUENCE [LARGE SCALE GENOMIC DNA]</scope>
    <source>
        <strain evidence="8 9">JCM14558</strain>
    </source>
</reference>
<evidence type="ECO:0000256" key="4">
    <source>
        <dbReference type="ARBA" id="ARBA00023125"/>
    </source>
</evidence>
<comment type="caution">
    <text evidence="8">The sequence shown here is derived from an EMBL/GenBank/DDBJ whole genome shotgun (WGS) entry which is preliminary data.</text>
</comment>
<dbReference type="PROSITE" id="PS50995">
    <property type="entry name" value="HTH_MARR_2"/>
    <property type="match status" value="1"/>
</dbReference>
<keyword evidence="3" id="KW-0805">Transcription regulation</keyword>
<dbReference type="Pfam" id="PF22381">
    <property type="entry name" value="Staph_reg_Sar_Rot"/>
    <property type="match status" value="1"/>
</dbReference>
<name>A0A5C8I3Z4_9MICO</name>
<dbReference type="InterPro" id="IPR002577">
    <property type="entry name" value="HTH_HxlR"/>
</dbReference>
<dbReference type="PANTHER" id="PTHR33164:SF5">
    <property type="entry name" value="ORGANIC HYDROPEROXIDE RESISTANCE TRANSCRIPTIONAL REGULATOR"/>
    <property type="match status" value="1"/>
</dbReference>
<evidence type="ECO:0000313" key="9">
    <source>
        <dbReference type="Proteomes" id="UP000321034"/>
    </source>
</evidence>
<dbReference type="GO" id="GO:0003677">
    <property type="term" value="F:DNA binding"/>
    <property type="evidence" value="ECO:0007669"/>
    <property type="project" value="UniProtKB-KW"/>
</dbReference>
<dbReference type="InterPro" id="IPR036388">
    <property type="entry name" value="WH-like_DNA-bd_sf"/>
</dbReference>
<keyword evidence="5" id="KW-0804">Transcription</keyword>
<dbReference type="Proteomes" id="UP000321034">
    <property type="component" value="Unassembled WGS sequence"/>
</dbReference>
<dbReference type="InterPro" id="IPR000835">
    <property type="entry name" value="HTH_MarR-typ"/>
</dbReference>
<dbReference type="OrthoDB" id="9806864at2"/>
<keyword evidence="9" id="KW-1185">Reference proteome</keyword>
<dbReference type="PRINTS" id="PR00598">
    <property type="entry name" value="HTHMARR"/>
</dbReference>
<proteinExistence type="predicted"/>
<protein>
    <submittedName>
        <fullName evidence="8">MarR family transcriptional regulator</fullName>
    </submittedName>
</protein>
<evidence type="ECO:0000256" key="2">
    <source>
        <dbReference type="ARBA" id="ARBA00022490"/>
    </source>
</evidence>
<dbReference type="GO" id="GO:0005737">
    <property type="term" value="C:cytoplasm"/>
    <property type="evidence" value="ECO:0007669"/>
    <property type="project" value="UniProtKB-SubCell"/>
</dbReference>
<dbReference type="PANTHER" id="PTHR33164">
    <property type="entry name" value="TRANSCRIPTIONAL REGULATOR, MARR FAMILY"/>
    <property type="match status" value="1"/>
</dbReference>
<dbReference type="InterPro" id="IPR036390">
    <property type="entry name" value="WH_DNA-bd_sf"/>
</dbReference>
<dbReference type="Gene3D" id="1.10.10.10">
    <property type="entry name" value="Winged helix-like DNA-binding domain superfamily/Winged helix DNA-binding domain"/>
    <property type="match status" value="1"/>
</dbReference>
<dbReference type="EMBL" id="VRSV01000001">
    <property type="protein sequence ID" value="TXK13798.1"/>
    <property type="molecule type" value="Genomic_DNA"/>
</dbReference>
<evidence type="ECO:0000256" key="1">
    <source>
        <dbReference type="ARBA" id="ARBA00004496"/>
    </source>
</evidence>
<dbReference type="InterPro" id="IPR039422">
    <property type="entry name" value="MarR/SlyA-like"/>
</dbReference>
<accession>A0A5C8I3Z4</accession>
<dbReference type="GO" id="GO:0003700">
    <property type="term" value="F:DNA-binding transcription factor activity"/>
    <property type="evidence" value="ECO:0007669"/>
    <property type="project" value="InterPro"/>
</dbReference>
<dbReference type="InterPro" id="IPR055166">
    <property type="entry name" value="Transc_reg_Sar_Rot_HTH"/>
</dbReference>
<dbReference type="SMART" id="SM00347">
    <property type="entry name" value="HTH_MARR"/>
    <property type="match status" value="1"/>
</dbReference>
<feature type="domain" description="HTH hxlR-type" evidence="7">
    <location>
        <begin position="3"/>
        <end position="114"/>
    </location>
</feature>
<keyword evidence="4" id="KW-0238">DNA-binding</keyword>
<evidence type="ECO:0000259" key="6">
    <source>
        <dbReference type="PROSITE" id="PS50995"/>
    </source>
</evidence>
<evidence type="ECO:0000256" key="5">
    <source>
        <dbReference type="ARBA" id="ARBA00023163"/>
    </source>
</evidence>
<gene>
    <name evidence="8" type="ORF">FVP77_04700</name>
</gene>
<evidence type="ECO:0000256" key="3">
    <source>
        <dbReference type="ARBA" id="ARBA00023015"/>
    </source>
</evidence>
<dbReference type="AlphaFoldDB" id="A0A5C8I3Z4"/>
<dbReference type="GO" id="GO:0006950">
    <property type="term" value="P:response to stress"/>
    <property type="evidence" value="ECO:0007669"/>
    <property type="project" value="TreeGrafter"/>
</dbReference>
<organism evidence="8 9">
    <name type="scientific">Microbacterium hatanonis</name>
    <dbReference type="NCBI Taxonomy" id="404366"/>
    <lineage>
        <taxon>Bacteria</taxon>
        <taxon>Bacillati</taxon>
        <taxon>Actinomycetota</taxon>
        <taxon>Actinomycetes</taxon>
        <taxon>Micrococcales</taxon>
        <taxon>Microbacteriaceae</taxon>
        <taxon>Microbacterium</taxon>
    </lineage>
</organism>